<proteinExistence type="predicted"/>
<accession>A0A2H0NDP1</accession>
<protein>
    <recommendedName>
        <fullName evidence="1">HD domain-containing protein</fullName>
    </recommendedName>
</protein>
<dbReference type="CDD" id="cd00077">
    <property type="entry name" value="HDc"/>
    <property type="match status" value="1"/>
</dbReference>
<comment type="caution">
    <text evidence="2">The sequence shown here is derived from an EMBL/GenBank/DDBJ whole genome shotgun (WGS) entry which is preliminary data.</text>
</comment>
<dbReference type="InterPro" id="IPR006674">
    <property type="entry name" value="HD_domain"/>
</dbReference>
<dbReference type="SUPFAM" id="SSF109604">
    <property type="entry name" value="HD-domain/PDEase-like"/>
    <property type="match status" value="1"/>
</dbReference>
<evidence type="ECO:0000313" key="2">
    <source>
        <dbReference type="EMBL" id="PIR06984.1"/>
    </source>
</evidence>
<dbReference type="EMBL" id="PCWQ01000007">
    <property type="protein sequence ID" value="PIR06984.1"/>
    <property type="molecule type" value="Genomic_DNA"/>
</dbReference>
<dbReference type="AlphaFoldDB" id="A0A2H0NDP1"/>
<gene>
    <name evidence="2" type="ORF">COV55_00990</name>
</gene>
<feature type="domain" description="HD" evidence="1">
    <location>
        <begin position="54"/>
        <end position="166"/>
    </location>
</feature>
<evidence type="ECO:0000259" key="1">
    <source>
        <dbReference type="Pfam" id="PF01966"/>
    </source>
</evidence>
<dbReference type="Proteomes" id="UP000230564">
    <property type="component" value="Unassembled WGS sequence"/>
</dbReference>
<dbReference type="InterPro" id="IPR003607">
    <property type="entry name" value="HD/PDEase_dom"/>
</dbReference>
<dbReference type="Pfam" id="PF01966">
    <property type="entry name" value="HD"/>
    <property type="match status" value="1"/>
</dbReference>
<name>A0A2H0NDP1_9BACT</name>
<reference evidence="2 3" key="1">
    <citation type="submission" date="2017-09" db="EMBL/GenBank/DDBJ databases">
        <title>Depth-based differentiation of microbial function through sediment-hosted aquifers and enrichment of novel symbionts in the deep terrestrial subsurface.</title>
        <authorList>
            <person name="Probst A.J."/>
            <person name="Ladd B."/>
            <person name="Jarett J.K."/>
            <person name="Geller-Mcgrath D.E."/>
            <person name="Sieber C.M."/>
            <person name="Emerson J.B."/>
            <person name="Anantharaman K."/>
            <person name="Thomas B.C."/>
            <person name="Malmstrom R."/>
            <person name="Stieglmeier M."/>
            <person name="Klingl A."/>
            <person name="Woyke T."/>
            <person name="Ryan C.M."/>
            <person name="Banfield J.F."/>
        </authorList>
    </citation>
    <scope>NUCLEOTIDE SEQUENCE [LARGE SCALE GENOMIC DNA]</scope>
    <source>
        <strain evidence="2">CG11_big_fil_rev_8_21_14_0_20_36_20</strain>
    </source>
</reference>
<organism evidence="2 3">
    <name type="scientific">Candidatus Komeilibacteria bacterium CG11_big_fil_rev_8_21_14_0_20_36_20</name>
    <dbReference type="NCBI Taxonomy" id="1974477"/>
    <lineage>
        <taxon>Bacteria</taxon>
        <taxon>Candidatus Komeiliibacteriota</taxon>
    </lineage>
</organism>
<sequence>MPEKFNIDTTQFTGGEKEKIKTWDSFAKRHMKEMRVIKKAGLLGKDNKDWRNVTEHLMVVSSLAGFLAEKLKTAGQDIDPELVESAAILHDVSKRIDIERDVRYDTEKKEGRLTILLEQAGYSEQFIQTASYAGRVPEIYIEDNEARSKAIDEIPLEQLIIAYSDARVRNVNVVSLEEARDKNKAKVPKDQKFYDKWHRYYKEVEEYLFEKTDGKLKLDNIDNEECSNYLRSIERP</sequence>
<dbReference type="Gene3D" id="1.10.3210.10">
    <property type="entry name" value="Hypothetical protein af1432"/>
    <property type="match status" value="1"/>
</dbReference>
<evidence type="ECO:0000313" key="3">
    <source>
        <dbReference type="Proteomes" id="UP000230564"/>
    </source>
</evidence>